<dbReference type="PROSITE" id="PS00463">
    <property type="entry name" value="ZN2_CY6_FUNGAL_1"/>
    <property type="match status" value="1"/>
</dbReference>
<dbReference type="CDD" id="cd12148">
    <property type="entry name" value="fungal_TF_MHR"/>
    <property type="match status" value="1"/>
</dbReference>
<dbReference type="GO" id="GO:0008270">
    <property type="term" value="F:zinc ion binding"/>
    <property type="evidence" value="ECO:0007669"/>
    <property type="project" value="InterPro"/>
</dbReference>
<evidence type="ECO:0000256" key="3">
    <source>
        <dbReference type="SAM" id="MobiDB-lite"/>
    </source>
</evidence>
<feature type="domain" description="Zn(2)-C6 fungal-type" evidence="4">
    <location>
        <begin position="105"/>
        <end position="136"/>
    </location>
</feature>
<feature type="compositionally biased region" description="Polar residues" evidence="3">
    <location>
        <begin position="60"/>
        <end position="69"/>
    </location>
</feature>
<gene>
    <name evidence="5" type="ORF">Rhopal_002145-T1</name>
</gene>
<dbReference type="CDD" id="cd00067">
    <property type="entry name" value="GAL4"/>
    <property type="match status" value="1"/>
</dbReference>
<keyword evidence="6" id="KW-1185">Reference proteome</keyword>
<feature type="region of interest" description="Disordered" evidence="3">
    <location>
        <begin position="1"/>
        <end position="101"/>
    </location>
</feature>
<dbReference type="SUPFAM" id="SSF57701">
    <property type="entry name" value="Zn2/Cys6 DNA-binding domain"/>
    <property type="match status" value="1"/>
</dbReference>
<dbReference type="Gene3D" id="4.10.240.10">
    <property type="entry name" value="Zn(2)-C6 fungal-type DNA-binding domain"/>
    <property type="match status" value="1"/>
</dbReference>
<comment type="caution">
    <text evidence="5">The sequence shown here is derived from an EMBL/GenBank/DDBJ whole genome shotgun (WGS) entry which is preliminary data.</text>
</comment>
<dbReference type="InterPro" id="IPR001138">
    <property type="entry name" value="Zn2Cys6_DnaBD"/>
</dbReference>
<dbReference type="PANTHER" id="PTHR31001">
    <property type="entry name" value="UNCHARACTERIZED TRANSCRIPTIONAL REGULATORY PROTEIN"/>
    <property type="match status" value="1"/>
</dbReference>
<feature type="compositionally biased region" description="Low complexity" evidence="3">
    <location>
        <begin position="32"/>
        <end position="57"/>
    </location>
</feature>
<dbReference type="InterPro" id="IPR050613">
    <property type="entry name" value="Sec_Metabolite_Reg"/>
</dbReference>
<evidence type="ECO:0000313" key="6">
    <source>
        <dbReference type="Proteomes" id="UP001342314"/>
    </source>
</evidence>
<dbReference type="EMBL" id="BQKY01000004">
    <property type="protein sequence ID" value="GJN89171.1"/>
    <property type="molecule type" value="Genomic_DNA"/>
</dbReference>
<protein>
    <recommendedName>
        <fullName evidence="4">Zn(2)-C6 fungal-type domain-containing protein</fullName>
    </recommendedName>
</protein>
<organism evidence="5 6">
    <name type="scientific">Rhodotorula paludigena</name>
    <dbReference type="NCBI Taxonomy" id="86838"/>
    <lineage>
        <taxon>Eukaryota</taxon>
        <taxon>Fungi</taxon>
        <taxon>Dikarya</taxon>
        <taxon>Basidiomycota</taxon>
        <taxon>Pucciniomycotina</taxon>
        <taxon>Microbotryomycetes</taxon>
        <taxon>Sporidiobolales</taxon>
        <taxon>Sporidiobolaceae</taxon>
        <taxon>Rhodotorula</taxon>
    </lineage>
</organism>
<evidence type="ECO:0000256" key="1">
    <source>
        <dbReference type="ARBA" id="ARBA00004123"/>
    </source>
</evidence>
<proteinExistence type="predicted"/>
<comment type="subcellular location">
    <subcellularLocation>
        <location evidence="1">Nucleus</location>
    </subcellularLocation>
</comment>
<evidence type="ECO:0000313" key="5">
    <source>
        <dbReference type="EMBL" id="GJN89171.1"/>
    </source>
</evidence>
<dbReference type="GO" id="GO:0005634">
    <property type="term" value="C:nucleus"/>
    <property type="evidence" value="ECO:0007669"/>
    <property type="project" value="UniProtKB-SubCell"/>
</dbReference>
<dbReference type="InterPro" id="IPR036864">
    <property type="entry name" value="Zn2-C6_fun-type_DNA-bd_sf"/>
</dbReference>
<reference evidence="5 6" key="1">
    <citation type="submission" date="2021-12" db="EMBL/GenBank/DDBJ databases">
        <title>High titer production of polyol ester of fatty acids by Rhodotorula paludigena BS15 towards product separation-free biomass refinery.</title>
        <authorList>
            <person name="Mano J."/>
            <person name="Ono H."/>
            <person name="Tanaka T."/>
            <person name="Naito K."/>
            <person name="Sushida H."/>
            <person name="Ike M."/>
            <person name="Tokuyasu K."/>
            <person name="Kitaoka M."/>
        </authorList>
    </citation>
    <scope>NUCLEOTIDE SEQUENCE [LARGE SCALE GENOMIC DNA]</scope>
    <source>
        <strain evidence="5 6">BS15</strain>
    </source>
</reference>
<keyword evidence="2" id="KW-0539">Nucleus</keyword>
<dbReference type="SMART" id="SM00066">
    <property type="entry name" value="GAL4"/>
    <property type="match status" value="1"/>
</dbReference>
<dbReference type="GO" id="GO:0000981">
    <property type="term" value="F:DNA-binding transcription factor activity, RNA polymerase II-specific"/>
    <property type="evidence" value="ECO:0007669"/>
    <property type="project" value="InterPro"/>
</dbReference>
<dbReference type="Proteomes" id="UP001342314">
    <property type="component" value="Unassembled WGS sequence"/>
</dbReference>
<dbReference type="Pfam" id="PF00172">
    <property type="entry name" value="Zn_clus"/>
    <property type="match status" value="1"/>
</dbReference>
<dbReference type="PROSITE" id="PS50048">
    <property type="entry name" value="ZN2_CY6_FUNGAL_2"/>
    <property type="match status" value="1"/>
</dbReference>
<accession>A0AAV5GI66</accession>
<sequence length="915" mass="99877">MQASHPLAGVGHPSHLGAAAGPQGGYPGAPGPAGVYGAAQFHQPVPVHSHSPNSPDSGSHGVSPNQSSGAPRKKAARKATQLSTDDTELDADGQPLKKKAKQSLSCGECKRRKIKCDRKIPCSACLKRGEANSCNWEDAKIEPEKQPFALVADVEEMRERLSLIERFINKLPQPLKTAFAELGITHMGQVPNKDLKQEDVGDFGAFSAYEGSSSVNKGVIQEQAADSLGVIDNLIFGTIASTSTTTAEQTGTPDLTPMLTTIVAPRVIYVTPATPTNLGLDPCFSQAELDAEYKRTMEKIYTHLPDKRRSRQMVEQYFEQFDWFFTILHHKTFWAENDRFWEMVEGGRKLEVDPTWLAIYFLILALSCDESMHIANPGTPDESGVWEEESAKFHAFAVRVTVFFACWTLISAHGGEFGRFSSWLACAIRAAQKMGLHQLTDDPENMPPDDPAWPPGKNALKRESALRLWGYLTFFDHLAASARFKAYTIHPSHTTTPALSNVNSADLSPTDWHITPNPRSVLTDASLEYHKLQMARISRKTFDLLIAGSEGFNYGTILELDKDYRDMLESLPDVWQQEYSSLEHKDPIIRNKRYLAMQGAHNRLVRLHRPFLVKGWEPNSRFAYSTEACIRSAKIVIISHHNNLEVNRNLRMMYSHSLTAAIVLSADLYHSIDIGATDVEIDSKDELLALSVELFSEKLQHKVASRHLRTILAAGRRVLSGLCSEQARRRARRKARIAAGQDPLAGEKSFAEILLALAREVDPSCSGEPLGPLVSCCGESTANIPMSTAAPTAQAAPPTPAGGSNINLAAWNPGPLPAGGPITNHEQGGTFDLNLLQDMGLINMGGQTWDYWSQGASGGPQQQQQAAAAAATASTDFTGFDTQALDLSAFLGGGGTATNHQDAAQALLNQLTGGW</sequence>
<name>A0AAV5GI66_9BASI</name>
<dbReference type="AlphaFoldDB" id="A0AAV5GI66"/>
<evidence type="ECO:0000259" key="4">
    <source>
        <dbReference type="PROSITE" id="PS50048"/>
    </source>
</evidence>
<evidence type="ECO:0000256" key="2">
    <source>
        <dbReference type="ARBA" id="ARBA00023242"/>
    </source>
</evidence>
<dbReference type="PANTHER" id="PTHR31001:SF90">
    <property type="entry name" value="CENTROMERE DNA-BINDING PROTEIN COMPLEX CBF3 SUBUNIT B"/>
    <property type="match status" value="1"/>
</dbReference>